<evidence type="ECO:0000256" key="1">
    <source>
        <dbReference type="SAM" id="MobiDB-lite"/>
    </source>
</evidence>
<organism evidence="3 4">
    <name type="scientific">Eublepharis macularius</name>
    <name type="common">Leopard gecko</name>
    <name type="synonym">Cyrtodactylus macularius</name>
    <dbReference type="NCBI Taxonomy" id="481883"/>
    <lineage>
        <taxon>Eukaryota</taxon>
        <taxon>Metazoa</taxon>
        <taxon>Chordata</taxon>
        <taxon>Craniata</taxon>
        <taxon>Vertebrata</taxon>
        <taxon>Euteleostomi</taxon>
        <taxon>Lepidosauria</taxon>
        <taxon>Squamata</taxon>
        <taxon>Bifurcata</taxon>
        <taxon>Gekkota</taxon>
        <taxon>Eublepharidae</taxon>
        <taxon>Eublepharinae</taxon>
        <taxon>Eublepharis</taxon>
    </lineage>
</organism>
<dbReference type="Gene3D" id="3.90.1140.10">
    <property type="entry name" value="Cyclic phosphodiesterase"/>
    <property type="match status" value="1"/>
</dbReference>
<feature type="region of interest" description="Disordered" evidence="1">
    <location>
        <begin position="1"/>
        <end position="27"/>
    </location>
</feature>
<dbReference type="Proteomes" id="UP001190640">
    <property type="component" value="Chromosome 12"/>
</dbReference>
<gene>
    <name evidence="4" type="primary">LOC129338260</name>
</gene>
<reference evidence="4" key="1">
    <citation type="submission" date="2025-08" db="UniProtKB">
        <authorList>
            <consortium name="RefSeq"/>
        </authorList>
    </citation>
    <scope>IDENTIFICATION</scope>
    <source>
        <tissue evidence="4">Blood</tissue>
    </source>
</reference>
<protein>
    <submittedName>
        <fullName evidence="4">Leukocyte receptor cluster member 9-like</fullName>
    </submittedName>
</protein>
<dbReference type="Pfam" id="PF10469">
    <property type="entry name" value="AKAP7_NLS"/>
    <property type="match status" value="1"/>
</dbReference>
<evidence type="ECO:0000259" key="2">
    <source>
        <dbReference type="Pfam" id="PF10469"/>
    </source>
</evidence>
<evidence type="ECO:0000313" key="3">
    <source>
        <dbReference type="Proteomes" id="UP001190640"/>
    </source>
</evidence>
<feature type="domain" description="A-kinase anchor protein 7-like phosphoesterase" evidence="2">
    <location>
        <begin position="50"/>
        <end position="237"/>
    </location>
</feature>
<dbReference type="KEGG" id="emc:129338260"/>
<dbReference type="InterPro" id="IPR019510">
    <property type="entry name" value="AKAP7-like_phosphoesterase"/>
</dbReference>
<evidence type="ECO:0000313" key="4">
    <source>
        <dbReference type="RefSeq" id="XP_054848313.1"/>
    </source>
</evidence>
<dbReference type="GeneID" id="129338260"/>
<accession>A0AA97LAD5</accession>
<feature type="compositionally biased region" description="Basic and acidic residues" evidence="1">
    <location>
        <begin position="1"/>
        <end position="11"/>
    </location>
</feature>
<keyword evidence="3" id="KW-1185">Reference proteome</keyword>
<dbReference type="PANTHER" id="PTHR46729">
    <property type="entry name" value="LEUKOCYTE RECEPTOR CLUSTER MEMBER 9"/>
    <property type="match status" value="1"/>
</dbReference>
<dbReference type="SUPFAM" id="SSF55144">
    <property type="entry name" value="LigT-like"/>
    <property type="match status" value="1"/>
</dbReference>
<dbReference type="InterPro" id="IPR009097">
    <property type="entry name" value="Cyclic_Pdiesterase"/>
</dbReference>
<proteinExistence type="predicted"/>
<sequence length="240" mass="26601">MAGHSVEEAELSKPVFSMKEGSDPMIAEDEDNGASEIKDGRHFPGHKLHPTHFVAIQVTSSETREAVRHFQRALCNVRPDLAKFCVPLATLHLTLCLLRLDTPEEIYRAVVALQELQANSRRLLPPASLLSFQGVETFHSHVLYMCPASVPELGILARNLEDAFRKKDLTVICPSSKDKFHLTVVKIPPGKSEPQLPADSSWIPTIEDLGTQAIQTICLCDTGQGRTDGFYTTVLKLDLY</sequence>
<dbReference type="RefSeq" id="XP_054848313.1">
    <property type="nucleotide sequence ID" value="XM_054992338.1"/>
</dbReference>
<dbReference type="InterPro" id="IPR042653">
    <property type="entry name" value="Leng9"/>
</dbReference>
<dbReference type="AlphaFoldDB" id="A0AA97LAD5"/>
<dbReference type="PANTHER" id="PTHR46729:SF1">
    <property type="entry name" value="LEUKOCYTE RECEPTOR CLUSTER MEMBER 9"/>
    <property type="match status" value="1"/>
</dbReference>
<name>A0AA97LAD5_EUBMA</name>